<dbReference type="VEuPathDB" id="TriTrypDB:LDHU3_36.0410"/>
<dbReference type="EMBL" id="LR812656">
    <property type="protein sequence ID" value="CAC5434597.1"/>
    <property type="molecule type" value="Genomic_DNA"/>
</dbReference>
<dbReference type="VEuPathDB" id="TriTrypDB:LdBPK_360290.1"/>
<dbReference type="AlphaFoldDB" id="A0A6J8FN94"/>
<feature type="region of interest" description="Disordered" evidence="1">
    <location>
        <begin position="159"/>
        <end position="198"/>
    </location>
</feature>
<evidence type="ECO:0000313" key="3">
    <source>
        <dbReference type="Proteomes" id="UP000601710"/>
    </source>
</evidence>
<organism evidence="2 3">
    <name type="scientific">Leishmania donovani</name>
    <dbReference type="NCBI Taxonomy" id="5661"/>
    <lineage>
        <taxon>Eukaryota</taxon>
        <taxon>Discoba</taxon>
        <taxon>Euglenozoa</taxon>
        <taxon>Kinetoplastea</taxon>
        <taxon>Metakinetoplastina</taxon>
        <taxon>Trypanosomatida</taxon>
        <taxon>Trypanosomatidae</taxon>
        <taxon>Leishmaniinae</taxon>
        <taxon>Leishmania</taxon>
    </lineage>
</organism>
<feature type="region of interest" description="Disordered" evidence="1">
    <location>
        <begin position="637"/>
        <end position="656"/>
    </location>
</feature>
<feature type="compositionally biased region" description="Low complexity" evidence="1">
    <location>
        <begin position="644"/>
        <end position="656"/>
    </location>
</feature>
<evidence type="ECO:0000256" key="1">
    <source>
        <dbReference type="SAM" id="MobiDB-lite"/>
    </source>
</evidence>
<protein>
    <submittedName>
        <fullName evidence="2">Hypothetical_protein_conserved</fullName>
    </submittedName>
</protein>
<evidence type="ECO:0000313" key="2">
    <source>
        <dbReference type="EMBL" id="CAC5434597.1"/>
    </source>
</evidence>
<proteinExistence type="predicted"/>
<dbReference type="Proteomes" id="UP000601710">
    <property type="component" value="Chromosome 36"/>
</dbReference>
<gene>
    <name evidence="2" type="ORF">LDHU3_36.0410</name>
</gene>
<feature type="region of interest" description="Disordered" evidence="1">
    <location>
        <begin position="93"/>
        <end position="136"/>
    </location>
</feature>
<reference evidence="2" key="1">
    <citation type="submission" date="2020-06" db="EMBL/GenBank/DDBJ databases">
        <authorList>
            <person name="Camacho E."/>
            <person name="Gonzalez-de la Fuente S."/>
            <person name="Rastrojo A."/>
            <person name="Peiro-Pastor R."/>
            <person name="Solana JC."/>
            <person name="Tabera L."/>
            <person name="Gamarro F."/>
            <person name="Carrasco-Ramiro F."/>
            <person name="Requena JM."/>
            <person name="Aguado B."/>
        </authorList>
    </citation>
    <scope>NUCLEOTIDE SEQUENCE</scope>
</reference>
<dbReference type="VEuPathDB" id="TriTrypDB:LdCL_360007900"/>
<feature type="compositionally biased region" description="Low complexity" evidence="1">
    <location>
        <begin position="108"/>
        <end position="136"/>
    </location>
</feature>
<sequence length="817" mass="88273">MMYARRSDTMADIYAVAQDLIEELRTNLAELRRSPDVQARLQRTAACKIGAGRARCHGHCPGLKSTAEKPIFCFLPLTTAPTTRIEFSHDFRRSEGAATEPDDNGPLTTATTTPTTRSCSRSTVTKAKPSSSTSLLSNNTMGVVLTTCPQILASQSVKAVKEPNSPAGEPAGHVKHAAAAVEPSTGDDTAAATAASSEVHTDSATTAWCIPFSGVSRALVDLRRLTPLARQLYTDMQRRAAAMPAASRSVEWRRRTAGPQDAEVRRAVRDYLYRMNIISVTEAEDTSVTAPHVFGDAVLNGTALCQLVETLRESGEPSLSDPVLCRCPRTLDEVRVNYAVALAALRSTPSTAQELMPRAAWTMTPEEVYLRASPTALLSLFVHLISTYLPAPEELPVWRQHMCWQPPADTADYAPVPPTELAAMEAGCCRFLHAWGVLPDGSVYQLPGDECLLPIATAAPYMAKWSGFVVRSVAPSSLSVPSVWPFLCNGVMLVLLARRSGLEAAAKEAASSSAVQPFFANPRTVACCAANITSALHSFQTASTKKLPLSFISEESVAAVIRGDRLHILHLLLHVRAAVEGTPQPPDVRSTLLSKDAIAEAGYTPAKLSSRAPDSEAVAASLSSSWPPASLAQTPSTVAKAALRRSAPPSPAHRSLSPRCIPAIASSSSGILRREAVPADEPQCLGRLCGWLRQQLGTEYRYTAADESFVFDAATFSWRHPCLLFSDGVVLAYLIGRLERRRCSFLDCVQPTSKKPAKLFNVRRCLEFLRFNAGVVFDVPLLDEALTEGRVEGVVSVLQGMRRHYCLTNVRRSHHGA</sequence>
<name>A0A6J8FN94_LEIDO</name>
<feature type="compositionally biased region" description="Low complexity" evidence="1">
    <location>
        <begin position="187"/>
        <end position="197"/>
    </location>
</feature>
<accession>A0A6J8FN94</accession>